<keyword evidence="1" id="KW-0732">Signal</keyword>
<dbReference type="Pfam" id="PF03992">
    <property type="entry name" value="ABM"/>
    <property type="match status" value="1"/>
</dbReference>
<evidence type="ECO:0000313" key="4">
    <source>
        <dbReference type="Proteomes" id="UP000322822"/>
    </source>
</evidence>
<keyword evidence="3" id="KW-0560">Oxidoreductase</keyword>
<feature type="chain" id="PRO_5024971458" evidence="1">
    <location>
        <begin position="27"/>
        <end position="139"/>
    </location>
</feature>
<feature type="signal peptide" evidence="1">
    <location>
        <begin position="1"/>
        <end position="26"/>
    </location>
</feature>
<evidence type="ECO:0000259" key="2">
    <source>
        <dbReference type="PROSITE" id="PS51725"/>
    </source>
</evidence>
<protein>
    <submittedName>
        <fullName evidence="3">Antibiotic biosynthesis monooxygenase</fullName>
    </submittedName>
</protein>
<keyword evidence="3" id="KW-0503">Monooxygenase</keyword>
<reference evidence="3 4" key="1">
    <citation type="submission" date="2019-09" db="EMBL/GenBank/DDBJ databases">
        <title>FDA dAtabase for Regulatory Grade micrObial Sequences (FDA-ARGOS): Supporting development and validation of Infectious Disease Dx tests.</title>
        <authorList>
            <person name="Sciortino C."/>
            <person name="Tallon L."/>
            <person name="Sadzewicz L."/>
            <person name="Vavikolanu K."/>
            <person name="Mehta A."/>
            <person name="Aluvathingal J."/>
            <person name="Nadendla S."/>
            <person name="Nandy P."/>
            <person name="Geyer C."/>
            <person name="Yan Y."/>
            <person name="Sichtig H."/>
        </authorList>
    </citation>
    <scope>NUCLEOTIDE SEQUENCE [LARGE SCALE GENOMIC DNA]</scope>
    <source>
        <strain evidence="3 4">FDAARGOS_664</strain>
    </source>
</reference>
<evidence type="ECO:0000313" key="3">
    <source>
        <dbReference type="EMBL" id="QET04229.1"/>
    </source>
</evidence>
<dbReference type="GO" id="GO:0004497">
    <property type="term" value="F:monooxygenase activity"/>
    <property type="evidence" value="ECO:0007669"/>
    <property type="project" value="UniProtKB-KW"/>
</dbReference>
<dbReference type="InterPro" id="IPR050744">
    <property type="entry name" value="AI-2_Isomerase_LsrG"/>
</dbReference>
<feature type="domain" description="ABM" evidence="2">
    <location>
        <begin position="43"/>
        <end position="132"/>
    </location>
</feature>
<dbReference type="Gene3D" id="3.30.70.100">
    <property type="match status" value="1"/>
</dbReference>
<dbReference type="AlphaFoldDB" id="A0A5P2HAE0"/>
<organism evidence="3 4">
    <name type="scientific">Cupriavidus pauculus</name>
    <dbReference type="NCBI Taxonomy" id="82633"/>
    <lineage>
        <taxon>Bacteria</taxon>
        <taxon>Pseudomonadati</taxon>
        <taxon>Pseudomonadota</taxon>
        <taxon>Betaproteobacteria</taxon>
        <taxon>Burkholderiales</taxon>
        <taxon>Burkholderiaceae</taxon>
        <taxon>Cupriavidus</taxon>
    </lineage>
</organism>
<dbReference type="OrthoDB" id="9812192at2"/>
<dbReference type="EMBL" id="CP044067">
    <property type="protein sequence ID" value="QET04229.1"/>
    <property type="molecule type" value="Genomic_DNA"/>
</dbReference>
<dbReference type="PANTHER" id="PTHR33336:SF15">
    <property type="entry name" value="ABM DOMAIN-CONTAINING PROTEIN"/>
    <property type="match status" value="1"/>
</dbReference>
<dbReference type="InterPro" id="IPR007138">
    <property type="entry name" value="ABM_dom"/>
</dbReference>
<sequence>MQPTSQRIATTLLAAAAFLCAAHAFAHDGTGAVDYARVPAGAFSVVAEIQARPGRADELRTITRPLVDGVRGDPKNLVYFLQEDRARPGHFVFYEVFANEQDFNAHKETPYVKAWFARLAELAEGPVKVTKLQILGPRP</sequence>
<dbReference type="PROSITE" id="PS51725">
    <property type="entry name" value="ABM"/>
    <property type="match status" value="1"/>
</dbReference>
<dbReference type="PANTHER" id="PTHR33336">
    <property type="entry name" value="QUINOL MONOOXYGENASE YGIN-RELATED"/>
    <property type="match status" value="1"/>
</dbReference>
<gene>
    <name evidence="3" type="ORF">FOB72_18935</name>
</gene>
<dbReference type="SUPFAM" id="SSF54909">
    <property type="entry name" value="Dimeric alpha+beta barrel"/>
    <property type="match status" value="1"/>
</dbReference>
<accession>A0A5P2HAE0</accession>
<proteinExistence type="predicted"/>
<dbReference type="InterPro" id="IPR011008">
    <property type="entry name" value="Dimeric_a/b-barrel"/>
</dbReference>
<name>A0A5P2HAE0_9BURK</name>
<dbReference type="Proteomes" id="UP000322822">
    <property type="component" value="Chromosome 2"/>
</dbReference>
<evidence type="ECO:0000256" key="1">
    <source>
        <dbReference type="SAM" id="SignalP"/>
    </source>
</evidence>
<dbReference type="RefSeq" id="WP_150374291.1">
    <property type="nucleotide sequence ID" value="NZ_CP044067.1"/>
</dbReference>